<dbReference type="AlphaFoldDB" id="G4ZZP1"/>
<dbReference type="SMR" id="G4ZZP1"/>
<sequence>AHREERDWVLVADCNGIPPTTARNIVQRQPAYVKKRGGARAACTKCTPEMEEALVGYLEDNCQQMQEMLAFDFRVHISTWLISSRRAR</sequence>
<dbReference type="GeneID" id="20640539"/>
<feature type="non-terminal residue" evidence="1">
    <location>
        <position position="1"/>
    </location>
</feature>
<feature type="non-terminal residue" evidence="1">
    <location>
        <position position="88"/>
    </location>
</feature>
<keyword evidence="2" id="KW-1185">Reference proteome</keyword>
<reference evidence="1 2" key="1">
    <citation type="journal article" date="2006" name="Science">
        <title>Phytophthora genome sequences uncover evolutionary origins and mechanisms of pathogenesis.</title>
        <authorList>
            <person name="Tyler B.M."/>
            <person name="Tripathy S."/>
            <person name="Zhang X."/>
            <person name="Dehal P."/>
            <person name="Jiang R.H."/>
            <person name="Aerts A."/>
            <person name="Arredondo F.D."/>
            <person name="Baxter L."/>
            <person name="Bensasson D."/>
            <person name="Beynon J.L."/>
            <person name="Chapman J."/>
            <person name="Damasceno C.M."/>
            <person name="Dorrance A.E."/>
            <person name="Dou D."/>
            <person name="Dickerman A.W."/>
            <person name="Dubchak I.L."/>
            <person name="Garbelotto M."/>
            <person name="Gijzen M."/>
            <person name="Gordon S.G."/>
            <person name="Govers F."/>
            <person name="Grunwald N.J."/>
            <person name="Huang W."/>
            <person name="Ivors K.L."/>
            <person name="Jones R.W."/>
            <person name="Kamoun S."/>
            <person name="Krampis K."/>
            <person name="Lamour K.H."/>
            <person name="Lee M.K."/>
            <person name="McDonald W.H."/>
            <person name="Medina M."/>
            <person name="Meijer H.J."/>
            <person name="Nordberg E.K."/>
            <person name="Maclean D.J."/>
            <person name="Ospina-Giraldo M.D."/>
            <person name="Morris P.F."/>
            <person name="Phuntumart V."/>
            <person name="Putnam N.H."/>
            <person name="Rash S."/>
            <person name="Rose J.K."/>
            <person name="Sakihama Y."/>
            <person name="Salamov A.A."/>
            <person name="Savidor A."/>
            <person name="Scheuring C.F."/>
            <person name="Smith B.M."/>
            <person name="Sobral B.W."/>
            <person name="Terry A."/>
            <person name="Torto-Alalibo T.A."/>
            <person name="Win J."/>
            <person name="Xu Z."/>
            <person name="Zhang H."/>
            <person name="Grigoriev I.V."/>
            <person name="Rokhsar D.S."/>
            <person name="Boore J.L."/>
        </authorList>
    </citation>
    <scope>NUCLEOTIDE SEQUENCE [LARGE SCALE GENOMIC DNA]</scope>
    <source>
        <strain evidence="1 2">P6497</strain>
    </source>
</reference>
<dbReference type="EMBL" id="JH159158">
    <property type="protein sequence ID" value="EGZ10387.1"/>
    <property type="molecule type" value="Genomic_DNA"/>
</dbReference>
<dbReference type="KEGG" id="psoj:PHYSODRAFT_287031"/>
<organism evidence="1 2">
    <name type="scientific">Phytophthora sojae (strain P6497)</name>
    <name type="common">Soybean stem and root rot agent</name>
    <name type="synonym">Phytophthora megasperma f. sp. glycines</name>
    <dbReference type="NCBI Taxonomy" id="1094619"/>
    <lineage>
        <taxon>Eukaryota</taxon>
        <taxon>Sar</taxon>
        <taxon>Stramenopiles</taxon>
        <taxon>Oomycota</taxon>
        <taxon>Peronosporomycetes</taxon>
        <taxon>Peronosporales</taxon>
        <taxon>Peronosporaceae</taxon>
        <taxon>Phytophthora</taxon>
    </lineage>
</organism>
<gene>
    <name evidence="1" type="ORF">PHYSODRAFT_287031</name>
</gene>
<evidence type="ECO:0000313" key="1">
    <source>
        <dbReference type="EMBL" id="EGZ10387.1"/>
    </source>
</evidence>
<protein>
    <submittedName>
        <fullName evidence="1">Uncharacterized protein</fullName>
    </submittedName>
</protein>
<proteinExistence type="predicted"/>
<accession>G4ZZP1</accession>
<dbReference type="RefSeq" id="XP_009533132.1">
    <property type="nucleotide sequence ID" value="XM_009534837.1"/>
</dbReference>
<name>G4ZZP1_PHYSP</name>
<dbReference type="InParanoid" id="G4ZZP1"/>
<evidence type="ECO:0000313" key="2">
    <source>
        <dbReference type="Proteomes" id="UP000002640"/>
    </source>
</evidence>
<dbReference type="Proteomes" id="UP000002640">
    <property type="component" value="Unassembled WGS sequence"/>
</dbReference>